<dbReference type="GeneID" id="82151099"/>
<comment type="caution">
    <text evidence="1">The sequence shown here is derived from an EMBL/GenBank/DDBJ whole genome shotgun (WGS) entry which is preliminary data.</text>
</comment>
<organism evidence="1 2">
    <name type="scientific">Duncaniella freteri</name>
    <dbReference type="NCBI Taxonomy" id="2530391"/>
    <lineage>
        <taxon>Bacteria</taxon>
        <taxon>Pseudomonadati</taxon>
        <taxon>Bacteroidota</taxon>
        <taxon>Bacteroidia</taxon>
        <taxon>Bacteroidales</taxon>
        <taxon>Muribaculaceae</taxon>
        <taxon>Duncaniella</taxon>
    </lineage>
</organism>
<accession>A0A4Z0V6N8</accession>
<dbReference type="RefSeq" id="WP_135472790.1">
    <property type="nucleotide sequence ID" value="NZ_CASJDB010000009.1"/>
</dbReference>
<dbReference type="Proteomes" id="UP000297635">
    <property type="component" value="Unassembled WGS sequence"/>
</dbReference>
<name>A0A4Z0V6N8_9BACT</name>
<sequence>MARGRDKELIRLRDEALCRRYYYWTERQRLRFDDALRILSEREFFISEDRIMAIIRRMVNEGKDRDLRPLPKVRMPRLTSDQLSLFPEL</sequence>
<gene>
    <name evidence="1" type="ORF">EZ315_15020</name>
</gene>
<dbReference type="AlphaFoldDB" id="A0A4Z0V6N8"/>
<reference evidence="1 2" key="1">
    <citation type="submission" date="2019-02" db="EMBL/GenBank/DDBJ databases">
        <title>Isolation and identification of novel species under the genus Muribaculum.</title>
        <authorList>
            <person name="Miyake S."/>
            <person name="Ding Y."/>
            <person name="Low A."/>
            <person name="Soh M."/>
            <person name="Seedorf H."/>
        </authorList>
    </citation>
    <scope>NUCLEOTIDE SEQUENCE [LARGE SCALE GENOMIC DNA]</scope>
    <source>
        <strain evidence="1 2">TLL-A3</strain>
    </source>
</reference>
<evidence type="ECO:0000313" key="2">
    <source>
        <dbReference type="Proteomes" id="UP000297635"/>
    </source>
</evidence>
<evidence type="ECO:0000313" key="1">
    <source>
        <dbReference type="EMBL" id="TGG37111.1"/>
    </source>
</evidence>
<protein>
    <submittedName>
        <fullName evidence="1">Transposase</fullName>
    </submittedName>
</protein>
<dbReference type="EMBL" id="SJSA01000002">
    <property type="protein sequence ID" value="TGG37111.1"/>
    <property type="molecule type" value="Genomic_DNA"/>
</dbReference>
<keyword evidence="2" id="KW-1185">Reference proteome</keyword>
<proteinExistence type="predicted"/>